<dbReference type="PANTHER" id="PTHR30404">
    <property type="entry name" value="N-ACETYLMURAMOYL-L-ALANINE AMIDASE"/>
    <property type="match status" value="1"/>
</dbReference>
<organism evidence="5 6">
    <name type="scientific">Alteraurantiacibacter buctensis</name>
    <dbReference type="NCBI Taxonomy" id="1503981"/>
    <lineage>
        <taxon>Bacteria</taxon>
        <taxon>Pseudomonadati</taxon>
        <taxon>Pseudomonadota</taxon>
        <taxon>Alphaproteobacteria</taxon>
        <taxon>Sphingomonadales</taxon>
        <taxon>Erythrobacteraceae</taxon>
        <taxon>Alteraurantiacibacter</taxon>
    </lineage>
</organism>
<evidence type="ECO:0000259" key="4">
    <source>
        <dbReference type="SMART" id="SM00646"/>
    </source>
</evidence>
<dbReference type="AlphaFoldDB" id="A0A844YZ28"/>
<evidence type="ECO:0000256" key="3">
    <source>
        <dbReference type="ARBA" id="ARBA00022801"/>
    </source>
</evidence>
<accession>A0A844YZ28</accession>
<protein>
    <recommendedName>
        <fullName evidence="2">N-acetylmuramoyl-L-alanine amidase</fullName>
        <ecNumber evidence="2">3.5.1.28</ecNumber>
    </recommendedName>
</protein>
<dbReference type="InterPro" id="IPR050695">
    <property type="entry name" value="N-acetylmuramoyl_amidase_3"/>
</dbReference>
<reference evidence="5 6" key="1">
    <citation type="submission" date="2019-12" db="EMBL/GenBank/DDBJ databases">
        <title>Genomic-based taxomic classification of the family Erythrobacteraceae.</title>
        <authorList>
            <person name="Xu L."/>
        </authorList>
    </citation>
    <scope>NUCLEOTIDE SEQUENCE [LARGE SCALE GENOMIC DNA]</scope>
    <source>
        <strain evidence="5 6">M0322</strain>
    </source>
</reference>
<evidence type="ECO:0000313" key="5">
    <source>
        <dbReference type="EMBL" id="MXO72308.1"/>
    </source>
</evidence>
<proteinExistence type="predicted"/>
<dbReference type="OrthoDB" id="9806267at2"/>
<name>A0A844YZ28_9SPHN</name>
<gene>
    <name evidence="5" type="ORF">GRI99_11785</name>
</gene>
<dbReference type="Pfam" id="PF01520">
    <property type="entry name" value="Amidase_3"/>
    <property type="match status" value="1"/>
</dbReference>
<dbReference type="Proteomes" id="UP000466966">
    <property type="component" value="Unassembled WGS sequence"/>
</dbReference>
<dbReference type="SUPFAM" id="SSF53187">
    <property type="entry name" value="Zn-dependent exopeptidases"/>
    <property type="match status" value="1"/>
</dbReference>
<keyword evidence="6" id="KW-1185">Reference proteome</keyword>
<dbReference type="GO" id="GO:0009253">
    <property type="term" value="P:peptidoglycan catabolic process"/>
    <property type="evidence" value="ECO:0007669"/>
    <property type="project" value="InterPro"/>
</dbReference>
<sequence length="289" mass="30492">MYRLQILALFMVPLLVLAGALALGRVIPVPVLGRAYVVQVPLPEPGAEIDLPEVLGPPDSTRPLVVIDPGHGGHDPGASGAGQTEKTLVLALARALRDRLLEEGGIRVAMTRSDDRFLALTERVEVTRRLNADLFVSIHADSAGERQEVSGASIYTLSDVASSEAAARFAARENQADVINGVDISGGDDAVNAILVELSQRRASQASTEFAGLIVREGGEALDFHEQPLRSAALAVLRAPDVPSVLFESGYITNEAEAARLSSAKGQQAFAEALARAIRVFFARASVAG</sequence>
<dbReference type="GO" id="GO:0008745">
    <property type="term" value="F:N-acetylmuramoyl-L-alanine amidase activity"/>
    <property type="evidence" value="ECO:0007669"/>
    <property type="project" value="UniProtKB-EC"/>
</dbReference>
<comment type="catalytic activity">
    <reaction evidence="1">
        <text>Hydrolyzes the link between N-acetylmuramoyl residues and L-amino acid residues in certain cell-wall glycopeptides.</text>
        <dbReference type="EC" id="3.5.1.28"/>
    </reaction>
</comment>
<evidence type="ECO:0000256" key="1">
    <source>
        <dbReference type="ARBA" id="ARBA00001561"/>
    </source>
</evidence>
<dbReference type="GO" id="GO:0030288">
    <property type="term" value="C:outer membrane-bounded periplasmic space"/>
    <property type="evidence" value="ECO:0007669"/>
    <property type="project" value="TreeGrafter"/>
</dbReference>
<dbReference type="PANTHER" id="PTHR30404:SF0">
    <property type="entry name" value="N-ACETYLMURAMOYL-L-ALANINE AMIDASE AMIC"/>
    <property type="match status" value="1"/>
</dbReference>
<evidence type="ECO:0000313" key="6">
    <source>
        <dbReference type="Proteomes" id="UP000466966"/>
    </source>
</evidence>
<dbReference type="Gene3D" id="3.40.630.40">
    <property type="entry name" value="Zn-dependent exopeptidases"/>
    <property type="match status" value="1"/>
</dbReference>
<keyword evidence="3" id="KW-0378">Hydrolase</keyword>
<feature type="domain" description="MurNAc-LAA" evidence="4">
    <location>
        <begin position="124"/>
        <end position="279"/>
    </location>
</feature>
<dbReference type="SMART" id="SM00646">
    <property type="entry name" value="Ami_3"/>
    <property type="match status" value="1"/>
</dbReference>
<comment type="caution">
    <text evidence="5">The sequence shown here is derived from an EMBL/GenBank/DDBJ whole genome shotgun (WGS) entry which is preliminary data.</text>
</comment>
<evidence type="ECO:0000256" key="2">
    <source>
        <dbReference type="ARBA" id="ARBA00011901"/>
    </source>
</evidence>
<dbReference type="EC" id="3.5.1.28" evidence="2"/>
<dbReference type="InterPro" id="IPR002508">
    <property type="entry name" value="MurNAc-LAA_cat"/>
</dbReference>
<dbReference type="CDD" id="cd02696">
    <property type="entry name" value="MurNAc-LAA"/>
    <property type="match status" value="1"/>
</dbReference>
<dbReference type="EMBL" id="WTYV01000004">
    <property type="protein sequence ID" value="MXO72308.1"/>
    <property type="molecule type" value="Genomic_DNA"/>
</dbReference>